<dbReference type="InterPro" id="IPR019734">
    <property type="entry name" value="TPR_rpt"/>
</dbReference>
<dbReference type="Pfam" id="PF13181">
    <property type="entry name" value="TPR_8"/>
    <property type="match status" value="1"/>
</dbReference>
<dbReference type="Gene3D" id="1.25.40.10">
    <property type="entry name" value="Tetratricopeptide repeat domain"/>
    <property type="match status" value="1"/>
</dbReference>
<evidence type="ECO:0000313" key="2">
    <source>
        <dbReference type="EMBL" id="NQV65360.1"/>
    </source>
</evidence>
<protein>
    <recommendedName>
        <fullName evidence="4">Tetratricopeptide repeat protein</fullName>
    </recommendedName>
</protein>
<dbReference type="PROSITE" id="PS50005">
    <property type="entry name" value="TPR"/>
    <property type="match status" value="1"/>
</dbReference>
<organism evidence="2 3">
    <name type="scientific">SAR86 cluster bacterium</name>
    <dbReference type="NCBI Taxonomy" id="2030880"/>
    <lineage>
        <taxon>Bacteria</taxon>
        <taxon>Pseudomonadati</taxon>
        <taxon>Pseudomonadota</taxon>
        <taxon>Gammaproteobacteria</taxon>
        <taxon>SAR86 cluster</taxon>
    </lineage>
</organism>
<evidence type="ECO:0000313" key="3">
    <source>
        <dbReference type="Proteomes" id="UP000754644"/>
    </source>
</evidence>
<name>A0A972VW44_9GAMM</name>
<reference evidence="2" key="1">
    <citation type="submission" date="2020-05" db="EMBL/GenBank/DDBJ databases">
        <title>Sulfur intermediates as new biogeochemical hubs in an aquatic model microbial ecosystem.</title>
        <authorList>
            <person name="Vigneron A."/>
        </authorList>
    </citation>
    <scope>NUCLEOTIDE SEQUENCE</scope>
    <source>
        <strain evidence="2">Bin.250</strain>
    </source>
</reference>
<dbReference type="InterPro" id="IPR011990">
    <property type="entry name" value="TPR-like_helical_dom_sf"/>
</dbReference>
<dbReference type="SUPFAM" id="SSF48452">
    <property type="entry name" value="TPR-like"/>
    <property type="match status" value="1"/>
</dbReference>
<evidence type="ECO:0008006" key="4">
    <source>
        <dbReference type="Google" id="ProtNLM"/>
    </source>
</evidence>
<feature type="repeat" description="TPR" evidence="1">
    <location>
        <begin position="49"/>
        <end position="82"/>
    </location>
</feature>
<gene>
    <name evidence="2" type="ORF">HQ497_08340</name>
</gene>
<dbReference type="Proteomes" id="UP000754644">
    <property type="component" value="Unassembled WGS sequence"/>
</dbReference>
<evidence type="ECO:0000256" key="1">
    <source>
        <dbReference type="PROSITE-ProRule" id="PRU00339"/>
    </source>
</evidence>
<feature type="non-terminal residue" evidence="2">
    <location>
        <position position="1"/>
    </location>
</feature>
<dbReference type="AlphaFoldDB" id="A0A972VW44"/>
<sequence>VVLEKGIKAKLVKKDEKNMKLLGTSYTMSQDMGKAIDAWGEAARLSKEGDNYYRLAQALANEDRHKEAIVAYEQALDNDVKNKTNAYFWLGISQMQLERWDAASKSFREAAKDKDMEKSAKRYLKYIAGEKYRQEELRKMLEA</sequence>
<proteinExistence type="predicted"/>
<dbReference type="Pfam" id="PF13174">
    <property type="entry name" value="TPR_6"/>
    <property type="match status" value="1"/>
</dbReference>
<comment type="caution">
    <text evidence="2">The sequence shown here is derived from an EMBL/GenBank/DDBJ whole genome shotgun (WGS) entry which is preliminary data.</text>
</comment>
<dbReference type="EMBL" id="JABMOJ010000309">
    <property type="protein sequence ID" value="NQV65360.1"/>
    <property type="molecule type" value="Genomic_DNA"/>
</dbReference>
<accession>A0A972VW44</accession>
<keyword evidence="1" id="KW-0802">TPR repeat</keyword>